<keyword evidence="3" id="KW-1185">Reference proteome</keyword>
<evidence type="ECO:0000256" key="1">
    <source>
        <dbReference type="SAM" id="SignalP"/>
    </source>
</evidence>
<gene>
    <name evidence="2" type="ORF">RJ640_009625</name>
</gene>
<evidence type="ECO:0000313" key="3">
    <source>
        <dbReference type="Proteomes" id="UP001187471"/>
    </source>
</evidence>
<organism evidence="2 3">
    <name type="scientific">Escallonia rubra</name>
    <dbReference type="NCBI Taxonomy" id="112253"/>
    <lineage>
        <taxon>Eukaryota</taxon>
        <taxon>Viridiplantae</taxon>
        <taxon>Streptophyta</taxon>
        <taxon>Embryophyta</taxon>
        <taxon>Tracheophyta</taxon>
        <taxon>Spermatophyta</taxon>
        <taxon>Magnoliopsida</taxon>
        <taxon>eudicotyledons</taxon>
        <taxon>Gunneridae</taxon>
        <taxon>Pentapetalae</taxon>
        <taxon>asterids</taxon>
        <taxon>campanulids</taxon>
        <taxon>Escalloniales</taxon>
        <taxon>Escalloniaceae</taxon>
        <taxon>Escallonia</taxon>
    </lineage>
</organism>
<reference evidence="2" key="1">
    <citation type="submission" date="2022-12" db="EMBL/GenBank/DDBJ databases">
        <title>Draft genome assemblies for two species of Escallonia (Escalloniales).</title>
        <authorList>
            <person name="Chanderbali A."/>
            <person name="Dervinis C."/>
            <person name="Anghel I."/>
            <person name="Soltis D."/>
            <person name="Soltis P."/>
            <person name="Zapata F."/>
        </authorList>
    </citation>
    <scope>NUCLEOTIDE SEQUENCE</scope>
    <source>
        <strain evidence="2">UCBG92.1500</strain>
        <tissue evidence="2">Leaf</tissue>
    </source>
</reference>
<dbReference type="InterPro" id="IPR009646">
    <property type="entry name" value="Root_cap"/>
</dbReference>
<keyword evidence="1" id="KW-0732">Signal</keyword>
<feature type="chain" id="PRO_5041694006" description="Root cap" evidence="1">
    <location>
        <begin position="26"/>
        <end position="371"/>
    </location>
</feature>
<dbReference type="AlphaFoldDB" id="A0AA88R1E7"/>
<accession>A0AA88R1E7</accession>
<feature type="signal peptide" evidence="1">
    <location>
        <begin position="1"/>
        <end position="25"/>
    </location>
</feature>
<dbReference type="Pfam" id="PF06830">
    <property type="entry name" value="Root_cap"/>
    <property type="match status" value="1"/>
</dbReference>
<evidence type="ECO:0000313" key="2">
    <source>
        <dbReference type="EMBL" id="KAK2979227.1"/>
    </source>
</evidence>
<dbReference type="PANTHER" id="PTHR31656">
    <property type="entry name" value="ROOT CAP DOMAIN-CONTAINING PROTEIN"/>
    <property type="match status" value="1"/>
</dbReference>
<name>A0AA88R1E7_9ASTE</name>
<evidence type="ECO:0008006" key="4">
    <source>
        <dbReference type="Google" id="ProtNLM"/>
    </source>
</evidence>
<proteinExistence type="predicted"/>
<dbReference type="EMBL" id="JAVXUO010001782">
    <property type="protein sequence ID" value="KAK2979227.1"/>
    <property type="molecule type" value="Genomic_DNA"/>
</dbReference>
<sequence length="371" mass="40640">MKATVTHASFLCLLVVLSILAKSHGDPYGNPSPAAPPPSAVAGKEFPQFLFCNDPSTKCFLKEILCPQQCPTFKSSDPKSKGCFIDCKSKNCEAVCKTLDSLGSSFAARKPSCNGIGAACYDPRFVGGDGVMFYFHGKTNEQFSLVSDHNLQINARFIGRRPQGRSRDNTWIQALGLMFDSHSFTLAAKKVANWDDETDQLLFTYNGMPITIPSGHLSTWAAPDGNLMVERTVTYNSVTVKLPGVVEMSVNVVPVTKEDDRVHNYQIPSDDCFAHLEVQFKFFHLSEKVEGVLGQTYRPEFKSPVKRGVPMPVMGGEDKYKTSSLVSADCKYCIFGVDGLHGATKSLVLDSDITVDCTSKIGNGRGFVCRR</sequence>
<comment type="caution">
    <text evidence="2">The sequence shown here is derived from an EMBL/GenBank/DDBJ whole genome shotgun (WGS) entry which is preliminary data.</text>
</comment>
<dbReference type="Proteomes" id="UP001187471">
    <property type="component" value="Unassembled WGS sequence"/>
</dbReference>
<protein>
    <recommendedName>
        <fullName evidence="4">Root cap</fullName>
    </recommendedName>
</protein>